<evidence type="ECO:0000313" key="4">
    <source>
        <dbReference type="Proteomes" id="UP000663879"/>
    </source>
</evidence>
<dbReference type="PANTHER" id="PTHR11161:SF0">
    <property type="entry name" value="O-ACYLTRANSFERASE LIKE PROTEIN"/>
    <property type="match status" value="1"/>
</dbReference>
<feature type="transmembrane region" description="Helical" evidence="1">
    <location>
        <begin position="51"/>
        <end position="76"/>
    </location>
</feature>
<feature type="transmembrane region" description="Helical" evidence="1">
    <location>
        <begin position="383"/>
        <end position="408"/>
    </location>
</feature>
<evidence type="ECO:0000259" key="2">
    <source>
        <dbReference type="Pfam" id="PF01757"/>
    </source>
</evidence>
<evidence type="ECO:0000313" key="3">
    <source>
        <dbReference type="EMBL" id="CAF0715534.1"/>
    </source>
</evidence>
<dbReference type="AlphaFoldDB" id="A0A813MAP4"/>
<feature type="transmembrane region" description="Helical" evidence="1">
    <location>
        <begin position="150"/>
        <end position="168"/>
    </location>
</feature>
<keyword evidence="1" id="KW-0812">Transmembrane</keyword>
<feature type="domain" description="Acyltransferase 3" evidence="2">
    <location>
        <begin position="146"/>
        <end position="508"/>
    </location>
</feature>
<accession>A0A813MAP4</accession>
<keyword evidence="1" id="KW-1133">Transmembrane helix</keyword>
<feature type="transmembrane region" description="Helical" evidence="1">
    <location>
        <begin position="237"/>
        <end position="258"/>
    </location>
</feature>
<gene>
    <name evidence="3" type="ORF">OXX778_LOCUS1594</name>
</gene>
<feature type="transmembrane region" description="Helical" evidence="1">
    <location>
        <begin position="188"/>
        <end position="216"/>
    </location>
</feature>
<dbReference type="GO" id="GO:0016747">
    <property type="term" value="F:acyltransferase activity, transferring groups other than amino-acyl groups"/>
    <property type="evidence" value="ECO:0007669"/>
    <property type="project" value="InterPro"/>
</dbReference>
<comment type="caution">
    <text evidence="3">The sequence shown here is derived from an EMBL/GenBank/DDBJ whole genome shotgun (WGS) entry which is preliminary data.</text>
</comment>
<sequence>MCFPNTCTDSDLTKIFDYGLKKLDSDDLPFEKSLLNNSKVNCKEKLKIDSYLVAAIIVTGIIGVLIILATILEIYYKFYKVNRNTVENIELKETSENLINKDENIKTKVENNDKSLKLKILLCFSAYNNTLKIFQTDNKGKSQFLCLNSIRFWAFMWVTIFHQTNHYIYVDDIVLSNKFEYFDWNKNLFFTIITNGAFCVDVFFLIGGFLCAYNFLKQSKSKKTTWVTVLIFYVRRYYRITITLMLVMLFIVGFSPFVHPGPFRNDLYFQTLDRCHTFFWTNLLQINNFFSFQCFGHSWYLATDMQFYLIAPLVLVPLTFKNKMRFIGYGFIGIFILIHIITTFAFVYKQQFTILTLRELFRIYNALEFMPWCRVAPFAFKNFLVVVMAWILSLFFIAIVIFGEYGTISGLDPLNRTSQILYLTFCRIFFSIGLSGVIFLCITENGGFINQFLSWSFWAPLAKLSYCAYLVHYSVLDAFMYAQEQFVYMQFSLFFYVFLGNVFLIICLAYVTNLLFESPFMNLEKYIFTK</sequence>
<dbReference type="InterPro" id="IPR002656">
    <property type="entry name" value="Acyl_transf_3_dom"/>
</dbReference>
<dbReference type="InterPro" id="IPR052728">
    <property type="entry name" value="O2_lipid_transport_reg"/>
</dbReference>
<evidence type="ECO:0000256" key="1">
    <source>
        <dbReference type="SAM" id="Phobius"/>
    </source>
</evidence>
<reference evidence="3" key="1">
    <citation type="submission" date="2021-02" db="EMBL/GenBank/DDBJ databases">
        <authorList>
            <person name="Nowell W R."/>
        </authorList>
    </citation>
    <scope>NUCLEOTIDE SEQUENCE</scope>
    <source>
        <strain evidence="3">Ploen Becks lab</strain>
    </source>
</reference>
<feature type="transmembrane region" description="Helical" evidence="1">
    <location>
        <begin position="493"/>
        <end position="516"/>
    </location>
</feature>
<dbReference type="Pfam" id="PF01757">
    <property type="entry name" value="Acyl_transf_3"/>
    <property type="match status" value="1"/>
</dbReference>
<keyword evidence="4" id="KW-1185">Reference proteome</keyword>
<feature type="transmembrane region" description="Helical" evidence="1">
    <location>
        <begin position="326"/>
        <end position="348"/>
    </location>
</feature>
<name>A0A813MAP4_9BILA</name>
<dbReference type="EMBL" id="CAJNOC010000106">
    <property type="protein sequence ID" value="CAF0715534.1"/>
    <property type="molecule type" value="Genomic_DNA"/>
</dbReference>
<dbReference type="Proteomes" id="UP000663879">
    <property type="component" value="Unassembled WGS sequence"/>
</dbReference>
<proteinExistence type="predicted"/>
<feature type="transmembrane region" description="Helical" evidence="1">
    <location>
        <begin position="452"/>
        <end position="473"/>
    </location>
</feature>
<keyword evidence="1" id="KW-0472">Membrane</keyword>
<protein>
    <recommendedName>
        <fullName evidence="2">Acyltransferase 3 domain-containing protein</fullName>
    </recommendedName>
</protein>
<organism evidence="3 4">
    <name type="scientific">Brachionus calyciflorus</name>
    <dbReference type="NCBI Taxonomy" id="104777"/>
    <lineage>
        <taxon>Eukaryota</taxon>
        <taxon>Metazoa</taxon>
        <taxon>Spiralia</taxon>
        <taxon>Gnathifera</taxon>
        <taxon>Rotifera</taxon>
        <taxon>Eurotatoria</taxon>
        <taxon>Monogononta</taxon>
        <taxon>Pseudotrocha</taxon>
        <taxon>Ploima</taxon>
        <taxon>Brachionidae</taxon>
        <taxon>Brachionus</taxon>
    </lineage>
</organism>
<dbReference type="OrthoDB" id="10006435at2759"/>
<feature type="transmembrane region" description="Helical" evidence="1">
    <location>
        <begin position="420"/>
        <end position="440"/>
    </location>
</feature>
<dbReference type="PANTHER" id="PTHR11161">
    <property type="entry name" value="O-ACYLTRANSFERASE"/>
    <property type="match status" value="1"/>
</dbReference>